<feature type="domain" description="AMP-dependent synthetase/ligase" evidence="1">
    <location>
        <begin position="3"/>
        <end position="438"/>
    </location>
</feature>
<evidence type="ECO:0000259" key="1">
    <source>
        <dbReference type="Pfam" id="PF00501"/>
    </source>
</evidence>
<dbReference type="PANTHER" id="PTHR43813:SF1">
    <property type="entry name" value="ACYL-ACTIVATING ENZYME 16, CHLOROPLASTIC-RELATED"/>
    <property type="match status" value="1"/>
</dbReference>
<protein>
    <recommendedName>
        <fullName evidence="1">AMP-dependent synthetase/ligase domain-containing protein</fullName>
    </recommendedName>
</protein>
<dbReference type="InterPro" id="IPR042099">
    <property type="entry name" value="ANL_N_sf"/>
</dbReference>
<accession>A0A9W7FBW4</accession>
<dbReference type="SUPFAM" id="SSF56801">
    <property type="entry name" value="Acetyl-CoA synthetase-like"/>
    <property type="match status" value="1"/>
</dbReference>
<keyword evidence="3" id="KW-1185">Reference proteome</keyword>
<proteinExistence type="predicted"/>
<dbReference type="EMBL" id="BRXW01000136">
    <property type="protein sequence ID" value="GMI09322.1"/>
    <property type="molecule type" value="Genomic_DNA"/>
</dbReference>
<sequence>MSDLVNKASSIFRSRGVTRGHNVALFGENSALWLICDHGIQSAGGASAVRGAEAPGDEIRYIYEHSDSCLAVLEGSNLLRKLAEDAKKEGLTSPLGLVSKSGPIEEVILMHKSKLSIDSIIEEYPNLSSLRITYLTDLLDNANTVSPSPHTTVLPSDPSTIVYTSGTTGRPKGVVLTHSNLLHQMNHRLNPTSTYDDSEPLPGETFLSLLPVWHITERTFELWCAVRGCKVVYSSVRGFKGDLEKWKPEWMVLVPRVLEKIAAGIQAKFKSGSPVQKAIVNIVTKAGLKRNAQRRILNNLVEGSKKAGFRKRLKAKLTVAALSPLCAVGDKLVWSKVKTGFGGSQKVIISGGSALSSDLELFYDLAGIPIIVGYGLTETSPLIAHRRLDSNLNVGGCVGRECYETVFKVVEEVSRREVEVGEVGVVIAKGPQVMKEYYKDPEATKKAIDSDGFFDTGDLGKINPLTGDLILTGRCKDTIVLSNGENIEPSPIEDKILSTSGIIEQVMLMGDDGRRLVAVAVVDLGGLEEKGLVSKDDRVKYQKLVDIMNEPKFDRDETDNAKFELEKLGTKLRSDSAVVSAVVSDLKAASGTAAGFRTWESVQDAHVVVEPFAMSNGLLTQSFKVKRAQVAEAYGERN</sequence>
<dbReference type="PANTHER" id="PTHR43813">
    <property type="entry name" value="ACYL-ACTIVATING ENZYME 16, CHLOROPLASTIC-RELATED"/>
    <property type="match status" value="1"/>
</dbReference>
<dbReference type="InterPro" id="IPR020845">
    <property type="entry name" value="AMP-binding_CS"/>
</dbReference>
<dbReference type="Proteomes" id="UP001165122">
    <property type="component" value="Unassembled WGS sequence"/>
</dbReference>
<organism evidence="2 3">
    <name type="scientific">Triparma laevis f. longispina</name>
    <dbReference type="NCBI Taxonomy" id="1714387"/>
    <lineage>
        <taxon>Eukaryota</taxon>
        <taxon>Sar</taxon>
        <taxon>Stramenopiles</taxon>
        <taxon>Ochrophyta</taxon>
        <taxon>Bolidophyceae</taxon>
        <taxon>Parmales</taxon>
        <taxon>Triparmaceae</taxon>
        <taxon>Triparma</taxon>
    </lineage>
</organism>
<dbReference type="OrthoDB" id="1700726at2759"/>
<dbReference type="PROSITE" id="PS00455">
    <property type="entry name" value="AMP_BINDING"/>
    <property type="match status" value="1"/>
</dbReference>
<evidence type="ECO:0000313" key="2">
    <source>
        <dbReference type="EMBL" id="GMI09322.1"/>
    </source>
</evidence>
<dbReference type="InterPro" id="IPR000873">
    <property type="entry name" value="AMP-dep_synth/lig_dom"/>
</dbReference>
<dbReference type="Pfam" id="PF00501">
    <property type="entry name" value="AMP-binding"/>
    <property type="match status" value="1"/>
</dbReference>
<dbReference type="Pfam" id="PF23562">
    <property type="entry name" value="AMP-binding_C_3"/>
    <property type="match status" value="1"/>
</dbReference>
<dbReference type="AlphaFoldDB" id="A0A9W7FBW4"/>
<dbReference type="Gene3D" id="3.40.50.12780">
    <property type="entry name" value="N-terminal domain of ligase-like"/>
    <property type="match status" value="1"/>
</dbReference>
<evidence type="ECO:0000313" key="3">
    <source>
        <dbReference type="Proteomes" id="UP001165122"/>
    </source>
</evidence>
<reference evidence="3" key="1">
    <citation type="journal article" date="2023" name="Commun. Biol.">
        <title>Genome analysis of Parmales, the sister group of diatoms, reveals the evolutionary specialization of diatoms from phago-mixotrophs to photoautotrophs.</title>
        <authorList>
            <person name="Ban H."/>
            <person name="Sato S."/>
            <person name="Yoshikawa S."/>
            <person name="Yamada K."/>
            <person name="Nakamura Y."/>
            <person name="Ichinomiya M."/>
            <person name="Sato N."/>
            <person name="Blanc-Mathieu R."/>
            <person name="Endo H."/>
            <person name="Kuwata A."/>
            <person name="Ogata H."/>
        </authorList>
    </citation>
    <scope>NUCLEOTIDE SEQUENCE [LARGE SCALE GENOMIC DNA]</scope>
    <source>
        <strain evidence="3">NIES 3700</strain>
    </source>
</reference>
<name>A0A9W7FBW4_9STRA</name>
<gene>
    <name evidence="2" type="ORF">TrLO_g3485</name>
</gene>
<dbReference type="InterPro" id="IPR052987">
    <property type="entry name" value="Chloroplast_AMP-bd_Enzymes"/>
</dbReference>
<comment type="caution">
    <text evidence="2">The sequence shown here is derived from an EMBL/GenBank/DDBJ whole genome shotgun (WGS) entry which is preliminary data.</text>
</comment>